<keyword evidence="10" id="KW-1185">Reference proteome</keyword>
<comment type="similarity">
    <text evidence="2 7">Belongs to the ferroportin (FP) (TC 2.A.100) family. SLC40A subfamily.</text>
</comment>
<proteinExistence type="inferred from homology"/>
<feature type="transmembrane region" description="Helical" evidence="7">
    <location>
        <begin position="320"/>
        <end position="340"/>
    </location>
</feature>
<sequence length="484" mass="53466">MAHPQSLADEEAIRPDEQTPLLGNGTGQGHGSVSEMHRVDPRIARWLYLSHFLSTWNSRMFEFGAVLYLATIFPGTLLPMSLYALARGLSALVFAPTVGQYIDNNDRLKVVRASIVSVSCILFYALFIGLPLGGYGRPGLLALLSIMACVEKLYSIVNMVSVEKDWVVVLAKGDTEALATLNAQIRRIDLLCKLLGPLFIALIDGVSTEAAIIVNFSMNIASVVAEYYAIAKIYNEDPDLQEPKPMATSVSEIQSTPTRISLKPGRNVLIHVKRSASDFKFYFSHRVFLPSFACSLLYLTVLSFGGQMVTYLVASGYNTTYIGIARTISVIFEVMATWVAPWLVGRIGQVRAGLWMSNCQVLPLIGGLVAFWVFMPNPLISATSLVIGVIISRLGLRGFDLCTQIIVQEEVEAESRGRFSTVEAAWQNAFELLSYMATIFFFRPSQFNWPALVSVAAVTSASLAYTTFVWQRRGHLIHFEKFGL</sequence>
<comment type="caution">
    <text evidence="9">The sequence shown here is derived from an EMBL/GenBank/DDBJ whole genome shotgun (WGS) entry which is preliminary data.</text>
</comment>
<comment type="caution">
    <text evidence="7">Lacks conserved residue(s) required for the propagation of feature annotation.</text>
</comment>
<keyword evidence="5 7" id="KW-1133">Transmembrane helix</keyword>
<dbReference type="GO" id="GO:0016020">
    <property type="term" value="C:membrane"/>
    <property type="evidence" value="ECO:0007669"/>
    <property type="project" value="UniProtKB-SubCell"/>
</dbReference>
<evidence type="ECO:0000256" key="6">
    <source>
        <dbReference type="ARBA" id="ARBA00023136"/>
    </source>
</evidence>
<dbReference type="EMBL" id="MJBS01000004">
    <property type="protein sequence ID" value="OHF03987.1"/>
    <property type="molecule type" value="Genomic_DNA"/>
</dbReference>
<dbReference type="AlphaFoldDB" id="A0A1G4BRU1"/>
<dbReference type="Gene3D" id="1.20.1250.20">
    <property type="entry name" value="MFS general substrate transporter like domains"/>
    <property type="match status" value="1"/>
</dbReference>
<dbReference type="RefSeq" id="XP_022481122.1">
    <property type="nucleotide sequence ID" value="XM_022612505.1"/>
</dbReference>
<feature type="region of interest" description="Disordered" evidence="8">
    <location>
        <begin position="1"/>
        <end position="34"/>
    </location>
</feature>
<protein>
    <recommendedName>
        <fullName evidence="7">Solute carrier family 40 member</fullName>
    </recommendedName>
</protein>
<dbReference type="PANTHER" id="PTHR11660">
    <property type="entry name" value="SOLUTE CARRIER FAMILY 40 MEMBER"/>
    <property type="match status" value="1"/>
</dbReference>
<keyword evidence="7" id="KW-0406">Ion transport</keyword>
<dbReference type="SUPFAM" id="SSF103473">
    <property type="entry name" value="MFS general substrate transporter"/>
    <property type="match status" value="1"/>
</dbReference>
<feature type="transmembrane region" description="Helical" evidence="7">
    <location>
        <begin position="352"/>
        <end position="373"/>
    </location>
</feature>
<dbReference type="Pfam" id="PF06963">
    <property type="entry name" value="FPN1"/>
    <property type="match status" value="1"/>
</dbReference>
<evidence type="ECO:0000256" key="2">
    <source>
        <dbReference type="ARBA" id="ARBA00006279"/>
    </source>
</evidence>
<dbReference type="InterPro" id="IPR036259">
    <property type="entry name" value="MFS_trans_sf"/>
</dbReference>
<name>A0A1G4BRU1_9PEZI</name>
<reference evidence="9 10" key="1">
    <citation type="submission" date="2016-09" db="EMBL/GenBank/DDBJ databases">
        <authorList>
            <person name="Capua I."/>
            <person name="De Benedictis P."/>
            <person name="Joannis T."/>
            <person name="Lombin L.H."/>
            <person name="Cattoli G."/>
        </authorList>
    </citation>
    <scope>NUCLEOTIDE SEQUENCE [LARGE SCALE GENOMIC DNA]</scope>
    <source>
        <strain evidence="9 10">IMI 309357</strain>
    </source>
</reference>
<dbReference type="OrthoDB" id="648861at2759"/>
<dbReference type="STRING" id="1209926.A0A1G4BRU1"/>
<feature type="transmembrane region" description="Helical" evidence="7">
    <location>
        <begin position="60"/>
        <end position="78"/>
    </location>
</feature>
<evidence type="ECO:0000256" key="4">
    <source>
        <dbReference type="ARBA" id="ARBA00022692"/>
    </source>
</evidence>
<feature type="transmembrane region" description="Helical" evidence="7">
    <location>
        <begin position="114"/>
        <end position="133"/>
    </location>
</feature>
<dbReference type="InterPro" id="IPR009716">
    <property type="entry name" value="Ferroportin-1"/>
</dbReference>
<organism evidence="9 10">
    <name type="scientific">Colletotrichum orchidophilum</name>
    <dbReference type="NCBI Taxonomy" id="1209926"/>
    <lineage>
        <taxon>Eukaryota</taxon>
        <taxon>Fungi</taxon>
        <taxon>Dikarya</taxon>
        <taxon>Ascomycota</taxon>
        <taxon>Pezizomycotina</taxon>
        <taxon>Sordariomycetes</taxon>
        <taxon>Hypocreomycetidae</taxon>
        <taxon>Glomerellales</taxon>
        <taxon>Glomerellaceae</taxon>
        <taxon>Colletotrichum</taxon>
    </lineage>
</organism>
<dbReference type="CDD" id="cd17480">
    <property type="entry name" value="MFS_SLC40A1_like"/>
    <property type="match status" value="1"/>
</dbReference>
<dbReference type="GO" id="GO:0005381">
    <property type="term" value="F:iron ion transmembrane transporter activity"/>
    <property type="evidence" value="ECO:0007669"/>
    <property type="project" value="UniProtKB-UniRule"/>
</dbReference>
<dbReference type="Proteomes" id="UP000176998">
    <property type="component" value="Unassembled WGS sequence"/>
</dbReference>
<comment type="function">
    <text evidence="7">May be involved in iron transport and iron homeostasis.</text>
</comment>
<dbReference type="PANTHER" id="PTHR11660:SF57">
    <property type="entry name" value="SOLUTE CARRIER FAMILY 40 MEMBER"/>
    <property type="match status" value="1"/>
</dbReference>
<evidence type="ECO:0000256" key="7">
    <source>
        <dbReference type="RuleBase" id="RU365065"/>
    </source>
</evidence>
<feature type="transmembrane region" description="Helical" evidence="7">
    <location>
        <begin position="287"/>
        <end position="314"/>
    </location>
</feature>
<feature type="transmembrane region" description="Helical" evidence="7">
    <location>
        <begin position="379"/>
        <end position="396"/>
    </location>
</feature>
<keyword evidence="6 7" id="KW-0472">Membrane</keyword>
<evidence type="ECO:0000256" key="5">
    <source>
        <dbReference type="ARBA" id="ARBA00022989"/>
    </source>
</evidence>
<accession>A0A1G4BRU1</accession>
<evidence type="ECO:0000313" key="9">
    <source>
        <dbReference type="EMBL" id="OHF03987.1"/>
    </source>
</evidence>
<keyword evidence="4 7" id="KW-0812">Transmembrane</keyword>
<evidence type="ECO:0000256" key="1">
    <source>
        <dbReference type="ARBA" id="ARBA00004141"/>
    </source>
</evidence>
<gene>
    <name evidence="9" type="ORF">CORC01_00849</name>
</gene>
<comment type="subcellular location">
    <subcellularLocation>
        <location evidence="1 7">Membrane</location>
        <topology evidence="1 7">Multi-pass membrane protein</topology>
    </subcellularLocation>
</comment>
<dbReference type="GeneID" id="34554015"/>
<feature type="transmembrane region" description="Helical" evidence="7">
    <location>
        <begin position="449"/>
        <end position="470"/>
    </location>
</feature>
<evidence type="ECO:0000256" key="8">
    <source>
        <dbReference type="SAM" id="MobiDB-lite"/>
    </source>
</evidence>
<evidence type="ECO:0000313" key="10">
    <source>
        <dbReference type="Proteomes" id="UP000176998"/>
    </source>
</evidence>
<feature type="transmembrane region" description="Helical" evidence="7">
    <location>
        <begin position="139"/>
        <end position="157"/>
    </location>
</feature>
<evidence type="ECO:0000256" key="3">
    <source>
        <dbReference type="ARBA" id="ARBA00022448"/>
    </source>
</evidence>
<keyword evidence="3 7" id="KW-0813">Transport</keyword>